<evidence type="ECO:0000256" key="5">
    <source>
        <dbReference type="ARBA" id="ARBA00023242"/>
    </source>
</evidence>
<dbReference type="EMBL" id="KV878337">
    <property type="protein sequence ID" value="OJJ49556.1"/>
    <property type="molecule type" value="Genomic_DNA"/>
</dbReference>
<dbReference type="VEuPathDB" id="FungiDB:ASPZODRAFT_57968"/>
<dbReference type="GO" id="GO:0043565">
    <property type="term" value="F:sequence-specific DNA binding"/>
    <property type="evidence" value="ECO:0007669"/>
    <property type="project" value="TreeGrafter"/>
</dbReference>
<evidence type="ECO:0000259" key="7">
    <source>
        <dbReference type="PROSITE" id="PS50048"/>
    </source>
</evidence>
<evidence type="ECO:0000256" key="2">
    <source>
        <dbReference type="ARBA" id="ARBA00023015"/>
    </source>
</evidence>
<sequence>MSDQSLSATGVSSYPDEIHSIIEPALKRHAACDECRKRKLKCSGEARGCSRCIKQSLNCHYSIQKQMGRPPKKRPREDDTMGGAFDTGGGDTWIDTMAPAPPELNTIAAAEAYHLCPAVWVGPSANTSRAFPTHFPDDVPPCPSQAEATTILPPLGATETPWPDFSTISAATSYCPYPDLSALPGMQGLPMTPPSCSGSSGSNPQCACLAYLYLCLSHLSSLGSFPVSRQTICSLFLVAKTARQVIRCEICPSKYSTGSQNVMFIGTLLNVLADSWLRVSKADPVELGKQTALPAYVSSLEENSTNPPECWKRWLRQTIRFGVLGSPISEGHLELYLDSPSLLCLVKEVEARQRRWHSGKKSRPLFQTEEDQSGNSEQETYDRHQNHYHPDSEDANKECEEQDMLCLRIVGLARQVISKFNFQPHEYPDGVVS</sequence>
<name>A0A1L9SR16_9EURO</name>
<reference evidence="9" key="1">
    <citation type="journal article" date="2017" name="Genome Biol.">
        <title>Comparative genomics reveals high biological diversity and specific adaptations in the industrially and medically important fungal genus Aspergillus.</title>
        <authorList>
            <person name="de Vries R.P."/>
            <person name="Riley R."/>
            <person name="Wiebenga A."/>
            <person name="Aguilar-Osorio G."/>
            <person name="Amillis S."/>
            <person name="Uchima C.A."/>
            <person name="Anderluh G."/>
            <person name="Asadollahi M."/>
            <person name="Askin M."/>
            <person name="Barry K."/>
            <person name="Battaglia E."/>
            <person name="Bayram O."/>
            <person name="Benocci T."/>
            <person name="Braus-Stromeyer S.A."/>
            <person name="Caldana C."/>
            <person name="Canovas D."/>
            <person name="Cerqueira G.C."/>
            <person name="Chen F."/>
            <person name="Chen W."/>
            <person name="Choi C."/>
            <person name="Clum A."/>
            <person name="Dos Santos R.A."/>
            <person name="Damasio A.R."/>
            <person name="Diallinas G."/>
            <person name="Emri T."/>
            <person name="Fekete E."/>
            <person name="Flipphi M."/>
            <person name="Freyberg S."/>
            <person name="Gallo A."/>
            <person name="Gournas C."/>
            <person name="Habgood R."/>
            <person name="Hainaut M."/>
            <person name="Harispe M.L."/>
            <person name="Henrissat B."/>
            <person name="Hilden K.S."/>
            <person name="Hope R."/>
            <person name="Hossain A."/>
            <person name="Karabika E."/>
            <person name="Karaffa L."/>
            <person name="Karanyi Z."/>
            <person name="Krasevec N."/>
            <person name="Kuo A."/>
            <person name="Kusch H."/>
            <person name="LaButti K."/>
            <person name="Lagendijk E.L."/>
            <person name="Lapidus A."/>
            <person name="Levasseur A."/>
            <person name="Lindquist E."/>
            <person name="Lipzen A."/>
            <person name="Logrieco A.F."/>
            <person name="MacCabe A."/>
            <person name="Maekelae M.R."/>
            <person name="Malavazi I."/>
            <person name="Melin P."/>
            <person name="Meyer V."/>
            <person name="Mielnichuk N."/>
            <person name="Miskei M."/>
            <person name="Molnar A.P."/>
            <person name="Mule G."/>
            <person name="Ngan C.Y."/>
            <person name="Orejas M."/>
            <person name="Orosz E."/>
            <person name="Ouedraogo J.P."/>
            <person name="Overkamp K.M."/>
            <person name="Park H.-S."/>
            <person name="Perrone G."/>
            <person name="Piumi F."/>
            <person name="Punt P.J."/>
            <person name="Ram A.F."/>
            <person name="Ramon A."/>
            <person name="Rauscher S."/>
            <person name="Record E."/>
            <person name="Riano-Pachon D.M."/>
            <person name="Robert V."/>
            <person name="Roehrig J."/>
            <person name="Ruller R."/>
            <person name="Salamov A."/>
            <person name="Salih N.S."/>
            <person name="Samson R.A."/>
            <person name="Sandor E."/>
            <person name="Sanguinetti M."/>
            <person name="Schuetze T."/>
            <person name="Sepcic K."/>
            <person name="Shelest E."/>
            <person name="Sherlock G."/>
            <person name="Sophianopoulou V."/>
            <person name="Squina F.M."/>
            <person name="Sun H."/>
            <person name="Susca A."/>
            <person name="Todd R.B."/>
            <person name="Tsang A."/>
            <person name="Unkles S.E."/>
            <person name="van de Wiele N."/>
            <person name="van Rossen-Uffink D."/>
            <person name="Oliveira J.V."/>
            <person name="Vesth T.C."/>
            <person name="Visser J."/>
            <person name="Yu J.-H."/>
            <person name="Zhou M."/>
            <person name="Andersen M.R."/>
            <person name="Archer D.B."/>
            <person name="Baker S.E."/>
            <person name="Benoit I."/>
            <person name="Brakhage A.A."/>
            <person name="Braus G.H."/>
            <person name="Fischer R."/>
            <person name="Frisvad J.C."/>
            <person name="Goldman G.H."/>
            <person name="Houbraken J."/>
            <person name="Oakley B."/>
            <person name="Pocsi I."/>
            <person name="Scazzocchio C."/>
            <person name="Seiboth B."/>
            <person name="vanKuyk P.A."/>
            <person name="Wortman J."/>
            <person name="Dyer P.S."/>
            <person name="Grigoriev I.V."/>
        </authorList>
    </citation>
    <scope>NUCLEOTIDE SEQUENCE [LARGE SCALE GENOMIC DNA]</scope>
    <source>
        <strain evidence="9">CBS 506.65</strain>
    </source>
</reference>
<dbReference type="GO" id="GO:0005634">
    <property type="term" value="C:nucleus"/>
    <property type="evidence" value="ECO:0007669"/>
    <property type="project" value="UniProtKB-SubCell"/>
</dbReference>
<dbReference type="AlphaFoldDB" id="A0A1L9SR16"/>
<keyword evidence="4" id="KW-0804">Transcription</keyword>
<dbReference type="PANTHER" id="PTHR47540">
    <property type="entry name" value="THIAMINE REPRESSIBLE GENES REGULATORY PROTEIN THI5"/>
    <property type="match status" value="1"/>
</dbReference>
<dbReference type="OrthoDB" id="10261408at2759"/>
<dbReference type="InterPro" id="IPR036864">
    <property type="entry name" value="Zn2-C6_fun-type_DNA-bd_sf"/>
</dbReference>
<dbReference type="Gene3D" id="4.10.240.10">
    <property type="entry name" value="Zn(2)-C6 fungal-type DNA-binding domain"/>
    <property type="match status" value="1"/>
</dbReference>
<dbReference type="CDD" id="cd00067">
    <property type="entry name" value="GAL4"/>
    <property type="match status" value="1"/>
</dbReference>
<keyword evidence="5" id="KW-0539">Nucleus</keyword>
<dbReference type="PANTHER" id="PTHR47540:SF4">
    <property type="entry name" value="TRANSCRIPTION FACTOR RGLT"/>
    <property type="match status" value="1"/>
</dbReference>
<feature type="domain" description="Zn(2)-C6 fungal-type" evidence="7">
    <location>
        <begin position="31"/>
        <end position="61"/>
    </location>
</feature>
<gene>
    <name evidence="8" type="ORF">ASPZODRAFT_57968</name>
</gene>
<dbReference type="GO" id="GO:0045944">
    <property type="term" value="P:positive regulation of transcription by RNA polymerase II"/>
    <property type="evidence" value="ECO:0007669"/>
    <property type="project" value="TreeGrafter"/>
</dbReference>
<accession>A0A1L9SR16</accession>
<dbReference type="PROSITE" id="PS00463">
    <property type="entry name" value="ZN2_CY6_FUNGAL_1"/>
    <property type="match status" value="1"/>
</dbReference>
<keyword evidence="2" id="KW-0805">Transcription regulation</keyword>
<evidence type="ECO:0000256" key="6">
    <source>
        <dbReference type="SAM" id="MobiDB-lite"/>
    </source>
</evidence>
<evidence type="ECO:0000256" key="1">
    <source>
        <dbReference type="ARBA" id="ARBA00004123"/>
    </source>
</evidence>
<feature type="region of interest" description="Disordered" evidence="6">
    <location>
        <begin position="360"/>
        <end position="395"/>
    </location>
</feature>
<evidence type="ECO:0000313" key="9">
    <source>
        <dbReference type="Proteomes" id="UP000184188"/>
    </source>
</evidence>
<dbReference type="PROSITE" id="PS50048">
    <property type="entry name" value="ZN2_CY6_FUNGAL_2"/>
    <property type="match status" value="1"/>
</dbReference>
<dbReference type="GO" id="GO:0008270">
    <property type="term" value="F:zinc ion binding"/>
    <property type="evidence" value="ECO:0007669"/>
    <property type="project" value="InterPro"/>
</dbReference>
<dbReference type="GeneID" id="34615193"/>
<feature type="compositionally biased region" description="Basic and acidic residues" evidence="6">
    <location>
        <begin position="380"/>
        <end position="395"/>
    </location>
</feature>
<dbReference type="Pfam" id="PF00172">
    <property type="entry name" value="Zn_clus"/>
    <property type="match status" value="1"/>
</dbReference>
<keyword evidence="3" id="KW-0238">DNA-binding</keyword>
<dbReference type="GO" id="GO:0000981">
    <property type="term" value="F:DNA-binding transcription factor activity, RNA polymerase II-specific"/>
    <property type="evidence" value="ECO:0007669"/>
    <property type="project" value="InterPro"/>
</dbReference>
<dbReference type="Proteomes" id="UP000184188">
    <property type="component" value="Unassembled WGS sequence"/>
</dbReference>
<keyword evidence="9" id="KW-1185">Reference proteome</keyword>
<evidence type="ECO:0000256" key="4">
    <source>
        <dbReference type="ARBA" id="ARBA00023163"/>
    </source>
</evidence>
<protein>
    <recommendedName>
        <fullName evidence="7">Zn(2)-C6 fungal-type domain-containing protein</fullName>
    </recommendedName>
</protein>
<dbReference type="InterPro" id="IPR051711">
    <property type="entry name" value="Stress_Response_Reg"/>
</dbReference>
<dbReference type="STRING" id="1073090.A0A1L9SR16"/>
<proteinExistence type="predicted"/>
<dbReference type="RefSeq" id="XP_022584066.1">
    <property type="nucleotide sequence ID" value="XM_022728729.1"/>
</dbReference>
<dbReference type="InterPro" id="IPR001138">
    <property type="entry name" value="Zn2Cys6_DnaBD"/>
</dbReference>
<evidence type="ECO:0000256" key="3">
    <source>
        <dbReference type="ARBA" id="ARBA00023125"/>
    </source>
</evidence>
<organism evidence="8 9">
    <name type="scientific">Penicilliopsis zonata CBS 506.65</name>
    <dbReference type="NCBI Taxonomy" id="1073090"/>
    <lineage>
        <taxon>Eukaryota</taxon>
        <taxon>Fungi</taxon>
        <taxon>Dikarya</taxon>
        <taxon>Ascomycota</taxon>
        <taxon>Pezizomycotina</taxon>
        <taxon>Eurotiomycetes</taxon>
        <taxon>Eurotiomycetidae</taxon>
        <taxon>Eurotiales</taxon>
        <taxon>Aspergillaceae</taxon>
        <taxon>Penicilliopsis</taxon>
    </lineage>
</organism>
<evidence type="ECO:0000313" key="8">
    <source>
        <dbReference type="EMBL" id="OJJ49556.1"/>
    </source>
</evidence>
<dbReference type="SMART" id="SM00066">
    <property type="entry name" value="GAL4"/>
    <property type="match status" value="1"/>
</dbReference>
<feature type="region of interest" description="Disordered" evidence="6">
    <location>
        <begin position="65"/>
        <end position="90"/>
    </location>
</feature>
<comment type="subcellular location">
    <subcellularLocation>
        <location evidence="1">Nucleus</location>
    </subcellularLocation>
</comment>
<dbReference type="SUPFAM" id="SSF57701">
    <property type="entry name" value="Zn2/Cys6 DNA-binding domain"/>
    <property type="match status" value="1"/>
</dbReference>